<evidence type="ECO:0000313" key="16">
    <source>
        <dbReference type="Proteomes" id="UP000241394"/>
    </source>
</evidence>
<name>A0A2R6PWX5_ACTCC</name>
<comment type="subcellular location">
    <subcellularLocation>
        <location evidence="2">Cytoplasm</location>
    </subcellularLocation>
    <subcellularLocation>
        <location evidence="1 11 12">Nucleus</location>
    </subcellularLocation>
</comment>
<dbReference type="Gene3D" id="1.10.10.10">
    <property type="entry name" value="Winged helix-like DNA-binding domain superfamily/Winged helix DNA-binding domain"/>
    <property type="match status" value="1"/>
</dbReference>
<comment type="function">
    <text evidence="11">Involved in the regulation of the G1/S transition. Increases the DNA binding activity of E2F proteins after heterodimerization.</text>
</comment>
<dbReference type="GO" id="GO:0005737">
    <property type="term" value="C:cytoplasm"/>
    <property type="evidence" value="ECO:0007669"/>
    <property type="project" value="UniProtKB-SubCell"/>
</dbReference>
<evidence type="ECO:0000256" key="2">
    <source>
        <dbReference type="ARBA" id="ARBA00004496"/>
    </source>
</evidence>
<keyword evidence="6" id="KW-0175">Coiled coil</keyword>
<dbReference type="InParanoid" id="A0A2R6PWX5"/>
<keyword evidence="7 11" id="KW-0238">DNA-binding</keyword>
<proteinExistence type="inferred from homology"/>
<feature type="domain" description="E2F/DP family winged-helix DNA-binding" evidence="14">
    <location>
        <begin position="63"/>
        <end position="145"/>
    </location>
</feature>
<dbReference type="InterPro" id="IPR015648">
    <property type="entry name" value="Transcrpt_fac_DP"/>
</dbReference>
<evidence type="ECO:0000256" key="5">
    <source>
        <dbReference type="ARBA" id="ARBA00023015"/>
    </source>
</evidence>
<dbReference type="SUPFAM" id="SSF144074">
    <property type="entry name" value="E2F-DP heterodimerization region"/>
    <property type="match status" value="1"/>
</dbReference>
<accession>A0A2R6PWX5</accession>
<dbReference type="Pfam" id="PF02319">
    <property type="entry name" value="WHD_E2F_TDP"/>
    <property type="match status" value="1"/>
</dbReference>
<evidence type="ECO:0000256" key="3">
    <source>
        <dbReference type="ARBA" id="ARBA00010940"/>
    </source>
</evidence>
<reference evidence="16" key="2">
    <citation type="journal article" date="2018" name="BMC Genomics">
        <title>A manually annotated Actinidia chinensis var. chinensis (kiwifruit) genome highlights the challenges associated with draft genomes and gene prediction in plants.</title>
        <authorList>
            <person name="Pilkington S.M."/>
            <person name="Crowhurst R."/>
            <person name="Hilario E."/>
            <person name="Nardozza S."/>
            <person name="Fraser L."/>
            <person name="Peng Y."/>
            <person name="Gunaseelan K."/>
            <person name="Simpson R."/>
            <person name="Tahir J."/>
            <person name="Deroles S.C."/>
            <person name="Templeton K."/>
            <person name="Luo Z."/>
            <person name="Davy M."/>
            <person name="Cheng C."/>
            <person name="McNeilage M."/>
            <person name="Scaglione D."/>
            <person name="Liu Y."/>
            <person name="Zhang Q."/>
            <person name="Datson P."/>
            <person name="De Silva N."/>
            <person name="Gardiner S.E."/>
            <person name="Bassett H."/>
            <person name="Chagne D."/>
            <person name="McCallum J."/>
            <person name="Dzierzon H."/>
            <person name="Deng C."/>
            <person name="Wang Y.Y."/>
            <person name="Barron L."/>
            <person name="Manako K."/>
            <person name="Bowen J."/>
            <person name="Foster T.M."/>
            <person name="Erridge Z.A."/>
            <person name="Tiffin H."/>
            <person name="Waite C.N."/>
            <person name="Davies K.M."/>
            <person name="Grierson E.P."/>
            <person name="Laing W.A."/>
            <person name="Kirk R."/>
            <person name="Chen X."/>
            <person name="Wood M."/>
            <person name="Montefiori M."/>
            <person name="Brummell D.A."/>
            <person name="Schwinn K.E."/>
            <person name="Catanach A."/>
            <person name="Fullerton C."/>
            <person name="Li D."/>
            <person name="Meiyalaghan S."/>
            <person name="Nieuwenhuizen N."/>
            <person name="Read N."/>
            <person name="Prakash R."/>
            <person name="Hunter D."/>
            <person name="Zhang H."/>
            <person name="McKenzie M."/>
            <person name="Knabel M."/>
            <person name="Harris A."/>
            <person name="Allan A.C."/>
            <person name="Gleave A."/>
            <person name="Chen A."/>
            <person name="Janssen B.J."/>
            <person name="Plunkett B."/>
            <person name="Ampomah-Dwamena C."/>
            <person name="Voogd C."/>
            <person name="Leif D."/>
            <person name="Lafferty D."/>
            <person name="Souleyre E.J.F."/>
            <person name="Varkonyi-Gasic E."/>
            <person name="Gambi F."/>
            <person name="Hanley J."/>
            <person name="Yao J.L."/>
            <person name="Cheung J."/>
            <person name="David K.M."/>
            <person name="Warren B."/>
            <person name="Marsh K."/>
            <person name="Snowden K.C."/>
            <person name="Lin-Wang K."/>
            <person name="Brian L."/>
            <person name="Martinez-Sanchez M."/>
            <person name="Wang M."/>
            <person name="Ileperuma N."/>
            <person name="Macnee N."/>
            <person name="Campin R."/>
            <person name="McAtee P."/>
            <person name="Drummond R.S.M."/>
            <person name="Espley R.V."/>
            <person name="Ireland H.S."/>
            <person name="Wu R."/>
            <person name="Atkinson R.G."/>
            <person name="Karunairetnam S."/>
            <person name="Bulley S."/>
            <person name="Chunkath S."/>
            <person name="Hanley Z."/>
            <person name="Storey R."/>
            <person name="Thrimawithana A.H."/>
            <person name="Thomson S."/>
            <person name="David C."/>
            <person name="Testolin R."/>
            <person name="Huang H."/>
            <person name="Hellens R.P."/>
            <person name="Schaffer R.J."/>
        </authorList>
    </citation>
    <scope>NUCLEOTIDE SEQUENCE [LARGE SCALE GENOMIC DNA]</scope>
    <source>
        <strain evidence="16">cv. Red5</strain>
    </source>
</reference>
<dbReference type="CDD" id="cd14458">
    <property type="entry name" value="DP_DD"/>
    <property type="match status" value="1"/>
</dbReference>
<evidence type="ECO:0000256" key="12">
    <source>
        <dbReference type="RuleBase" id="RU003796"/>
    </source>
</evidence>
<keyword evidence="8 11" id="KW-0804">Transcription</keyword>
<keyword evidence="10" id="KW-0131">Cell cycle</keyword>
<reference evidence="15 16" key="1">
    <citation type="submission" date="2017-07" db="EMBL/GenBank/DDBJ databases">
        <title>An improved, manually edited Actinidia chinensis var. chinensis (kiwifruit) genome highlights the challenges associated with draft genomes and gene prediction in plants.</title>
        <authorList>
            <person name="Pilkington S."/>
            <person name="Crowhurst R."/>
            <person name="Hilario E."/>
            <person name="Nardozza S."/>
            <person name="Fraser L."/>
            <person name="Peng Y."/>
            <person name="Gunaseelan K."/>
            <person name="Simpson R."/>
            <person name="Tahir J."/>
            <person name="Deroles S."/>
            <person name="Templeton K."/>
            <person name="Luo Z."/>
            <person name="Davy M."/>
            <person name="Cheng C."/>
            <person name="Mcneilage M."/>
            <person name="Scaglione D."/>
            <person name="Liu Y."/>
            <person name="Zhang Q."/>
            <person name="Datson P."/>
            <person name="De Silva N."/>
            <person name="Gardiner S."/>
            <person name="Bassett H."/>
            <person name="Chagne D."/>
            <person name="Mccallum J."/>
            <person name="Dzierzon H."/>
            <person name="Deng C."/>
            <person name="Wang Y.-Y."/>
            <person name="Barron N."/>
            <person name="Manako K."/>
            <person name="Bowen J."/>
            <person name="Foster T."/>
            <person name="Erridge Z."/>
            <person name="Tiffin H."/>
            <person name="Waite C."/>
            <person name="Davies K."/>
            <person name="Grierson E."/>
            <person name="Laing W."/>
            <person name="Kirk R."/>
            <person name="Chen X."/>
            <person name="Wood M."/>
            <person name="Montefiori M."/>
            <person name="Brummell D."/>
            <person name="Schwinn K."/>
            <person name="Catanach A."/>
            <person name="Fullerton C."/>
            <person name="Li D."/>
            <person name="Meiyalaghan S."/>
            <person name="Nieuwenhuizen N."/>
            <person name="Read N."/>
            <person name="Prakash R."/>
            <person name="Hunter D."/>
            <person name="Zhang H."/>
            <person name="Mckenzie M."/>
            <person name="Knabel M."/>
            <person name="Harris A."/>
            <person name="Allan A."/>
            <person name="Chen A."/>
            <person name="Janssen B."/>
            <person name="Plunkett B."/>
            <person name="Dwamena C."/>
            <person name="Voogd C."/>
            <person name="Leif D."/>
            <person name="Lafferty D."/>
            <person name="Souleyre E."/>
            <person name="Varkonyi-Gasic E."/>
            <person name="Gambi F."/>
            <person name="Hanley J."/>
            <person name="Yao J.-L."/>
            <person name="Cheung J."/>
            <person name="David K."/>
            <person name="Warren B."/>
            <person name="Marsh K."/>
            <person name="Snowden K."/>
            <person name="Lin-Wang K."/>
            <person name="Brian L."/>
            <person name="Martinez-Sanchez M."/>
            <person name="Wang M."/>
            <person name="Ileperuma N."/>
            <person name="Macnee N."/>
            <person name="Campin R."/>
            <person name="Mcatee P."/>
            <person name="Drummond R."/>
            <person name="Espley R."/>
            <person name="Ireland H."/>
            <person name="Wu R."/>
            <person name="Atkinson R."/>
            <person name="Karunairetnam S."/>
            <person name="Bulley S."/>
            <person name="Chunkath S."/>
            <person name="Hanley Z."/>
            <person name="Storey R."/>
            <person name="Thrimawithana A."/>
            <person name="Thomson S."/>
            <person name="David C."/>
            <person name="Testolin R."/>
        </authorList>
    </citation>
    <scope>NUCLEOTIDE SEQUENCE [LARGE SCALE GENOMIC DNA]</scope>
    <source>
        <strain evidence="16">cv. Red5</strain>
        <tissue evidence="15">Young leaf</tissue>
    </source>
</reference>
<keyword evidence="16" id="KW-1185">Reference proteome</keyword>
<dbReference type="GO" id="GO:0051726">
    <property type="term" value="P:regulation of cell cycle"/>
    <property type="evidence" value="ECO:0007669"/>
    <property type="project" value="InterPro"/>
</dbReference>
<dbReference type="InterPro" id="IPR014889">
    <property type="entry name" value="Transc_factor_DP_C"/>
</dbReference>
<dbReference type="Gramene" id="PSR98269">
    <property type="protein sequence ID" value="PSR98269"/>
    <property type="gene ID" value="CEY00_Acc24874"/>
</dbReference>
<dbReference type="Pfam" id="PF08781">
    <property type="entry name" value="DP"/>
    <property type="match status" value="1"/>
</dbReference>
<evidence type="ECO:0000256" key="9">
    <source>
        <dbReference type="ARBA" id="ARBA00023242"/>
    </source>
</evidence>
<dbReference type="GO" id="GO:0000977">
    <property type="term" value="F:RNA polymerase II transcription regulatory region sequence-specific DNA binding"/>
    <property type="evidence" value="ECO:0007669"/>
    <property type="project" value="TreeGrafter"/>
</dbReference>
<dbReference type="OrthoDB" id="552115at2759"/>
<evidence type="ECO:0000256" key="7">
    <source>
        <dbReference type="ARBA" id="ARBA00023125"/>
    </source>
</evidence>
<dbReference type="InterPro" id="IPR003316">
    <property type="entry name" value="E2F_WHTH_DNA-bd_dom"/>
</dbReference>
<dbReference type="PIRSF" id="PIRSF009404">
    <property type="entry name" value="Transcription_factor_DP"/>
    <property type="match status" value="1"/>
</dbReference>
<dbReference type="InterPro" id="IPR036388">
    <property type="entry name" value="WH-like_DNA-bd_sf"/>
</dbReference>
<keyword evidence="4" id="KW-0963">Cytoplasm</keyword>
<evidence type="ECO:0000256" key="11">
    <source>
        <dbReference type="PIRNR" id="PIRNR009404"/>
    </source>
</evidence>
<dbReference type="STRING" id="1590841.A0A2R6PWX5"/>
<dbReference type="OMA" id="YPPFRPC"/>
<dbReference type="SUPFAM" id="SSF46785">
    <property type="entry name" value="Winged helix' DNA-binding domain"/>
    <property type="match status" value="1"/>
</dbReference>
<evidence type="ECO:0000313" key="15">
    <source>
        <dbReference type="EMBL" id="PSR98269.1"/>
    </source>
</evidence>
<keyword evidence="9 11" id="KW-0539">Nucleus</keyword>
<dbReference type="PANTHER" id="PTHR12548:SF19">
    <property type="entry name" value="TRANSCRIPTION FACTOR-LIKE PROTEIN DPA"/>
    <property type="match status" value="1"/>
</dbReference>
<dbReference type="InterPro" id="IPR036390">
    <property type="entry name" value="WH_DNA-bd_sf"/>
</dbReference>
<dbReference type="InterPro" id="IPR037241">
    <property type="entry name" value="E2F-DP_heterodim"/>
</dbReference>
<dbReference type="InterPro" id="IPR038168">
    <property type="entry name" value="TF_DP_C_sf"/>
</dbReference>
<comment type="similarity">
    <text evidence="3 11 12">Belongs to the E2F/DP family.</text>
</comment>
<evidence type="ECO:0000256" key="6">
    <source>
        <dbReference type="ARBA" id="ARBA00023054"/>
    </source>
</evidence>
<evidence type="ECO:0000259" key="13">
    <source>
        <dbReference type="SMART" id="SM01138"/>
    </source>
</evidence>
<dbReference type="AlphaFoldDB" id="A0A2R6PWX5"/>
<feature type="domain" description="Transcription factor DP C-terminal" evidence="13">
    <location>
        <begin position="152"/>
        <end position="283"/>
    </location>
</feature>
<keyword evidence="5 11" id="KW-0805">Transcription regulation</keyword>
<dbReference type="SMART" id="SM01138">
    <property type="entry name" value="DP"/>
    <property type="match status" value="1"/>
</dbReference>
<evidence type="ECO:0000256" key="1">
    <source>
        <dbReference type="ARBA" id="ARBA00004123"/>
    </source>
</evidence>
<evidence type="ECO:0000256" key="8">
    <source>
        <dbReference type="ARBA" id="ARBA00023163"/>
    </source>
</evidence>
<gene>
    <name evidence="15" type="ORF">CEY00_Acc24874</name>
</gene>
<sequence length="295" mass="32899">MDNRCLGDVFGGFGHKHSGGESCIPGSTTYDSIPVAYKASQRSNQVSNHHDGNAAKNKRVPRIIGGGLRQFSIIVCKKVESKGRTTYSEVADEIIAEFTEAHNNTAVSLDKFAEKNIRRRVYDAINVLMALDIVIKEKKEIRWNGLPSANGKDMEEIKALRLKLMDRIGKKAAYLKEVEEQIAGLQNLMLRNQQLLDSGNTLSGVFSLPFIVARTSPHATVEIEISEDMKLVHFDFNSTPFSLHDDAYILRLLHCYQLPESKHSSQTSVLSSSSPDIASRGTKPFYWNSDTDILK</sequence>
<protein>
    <submittedName>
        <fullName evidence="15">Transcription factor-like protein</fullName>
    </submittedName>
</protein>
<comment type="caution">
    <text evidence="15">The sequence shown here is derived from an EMBL/GenBank/DDBJ whole genome shotgun (WGS) entry which is preliminary data.</text>
</comment>
<evidence type="ECO:0000256" key="10">
    <source>
        <dbReference type="ARBA" id="ARBA00023306"/>
    </source>
</evidence>
<dbReference type="GO" id="GO:0070176">
    <property type="term" value="C:DRM complex"/>
    <property type="evidence" value="ECO:0007669"/>
    <property type="project" value="EnsemblPlants"/>
</dbReference>
<dbReference type="PANTHER" id="PTHR12548">
    <property type="entry name" value="TRANSCRIPTION FACTOR DP"/>
    <property type="match status" value="1"/>
</dbReference>
<dbReference type="GO" id="GO:0000981">
    <property type="term" value="F:DNA-binding transcription factor activity, RNA polymerase II-specific"/>
    <property type="evidence" value="ECO:0007669"/>
    <property type="project" value="TreeGrafter"/>
</dbReference>
<dbReference type="Proteomes" id="UP000241394">
    <property type="component" value="Chromosome LG22"/>
</dbReference>
<organism evidence="15 16">
    <name type="scientific">Actinidia chinensis var. chinensis</name>
    <name type="common">Chinese soft-hair kiwi</name>
    <dbReference type="NCBI Taxonomy" id="1590841"/>
    <lineage>
        <taxon>Eukaryota</taxon>
        <taxon>Viridiplantae</taxon>
        <taxon>Streptophyta</taxon>
        <taxon>Embryophyta</taxon>
        <taxon>Tracheophyta</taxon>
        <taxon>Spermatophyta</taxon>
        <taxon>Magnoliopsida</taxon>
        <taxon>eudicotyledons</taxon>
        <taxon>Gunneridae</taxon>
        <taxon>Pentapetalae</taxon>
        <taxon>asterids</taxon>
        <taxon>Ericales</taxon>
        <taxon>Actinidiaceae</taxon>
        <taxon>Actinidia</taxon>
    </lineage>
</organism>
<dbReference type="EMBL" id="NKQK01000022">
    <property type="protein sequence ID" value="PSR98269.1"/>
    <property type="molecule type" value="Genomic_DNA"/>
</dbReference>
<evidence type="ECO:0000256" key="4">
    <source>
        <dbReference type="ARBA" id="ARBA00022490"/>
    </source>
</evidence>
<dbReference type="FunFam" id="1.10.10.10:FF:000187">
    <property type="entry name" value="Transcription factor-like protein DPB"/>
    <property type="match status" value="1"/>
</dbReference>
<evidence type="ECO:0000259" key="14">
    <source>
        <dbReference type="SMART" id="SM01372"/>
    </source>
</evidence>
<dbReference type="SMART" id="SM01372">
    <property type="entry name" value="E2F_TDP"/>
    <property type="match status" value="1"/>
</dbReference>
<dbReference type="Gene3D" id="1.20.140.80">
    <property type="entry name" value="Transcription factor DP"/>
    <property type="match status" value="1"/>
</dbReference>